<dbReference type="RefSeq" id="WP_378321691.1">
    <property type="nucleotide sequence ID" value="NZ_JBHUHY010000017.1"/>
</dbReference>
<evidence type="ECO:0000256" key="2">
    <source>
        <dbReference type="ARBA" id="ARBA00004429"/>
    </source>
</evidence>
<keyword evidence="7" id="KW-0808">Transferase</keyword>
<comment type="catalytic activity">
    <reaction evidence="1">
        <text>ATP + protein L-histidine = ADP + protein N-phospho-L-histidine.</text>
        <dbReference type="EC" id="2.7.13.3"/>
    </reaction>
</comment>
<evidence type="ECO:0000256" key="7">
    <source>
        <dbReference type="ARBA" id="ARBA00022679"/>
    </source>
</evidence>
<dbReference type="InterPro" id="IPR003661">
    <property type="entry name" value="HisK_dim/P_dom"/>
</dbReference>
<dbReference type="PROSITE" id="PS50112">
    <property type="entry name" value="PAS"/>
    <property type="match status" value="1"/>
</dbReference>
<dbReference type="SUPFAM" id="SSF52172">
    <property type="entry name" value="CheY-like"/>
    <property type="match status" value="1"/>
</dbReference>
<feature type="domain" description="Response regulatory" evidence="17">
    <location>
        <begin position="665"/>
        <end position="783"/>
    </location>
</feature>
<accession>A0ABW5B234</accession>
<evidence type="ECO:0000256" key="11">
    <source>
        <dbReference type="ARBA" id="ARBA00022989"/>
    </source>
</evidence>
<feature type="modified residue" description="Phosphohistidine" evidence="13">
    <location>
        <position position="865"/>
    </location>
</feature>
<dbReference type="SMART" id="SM00388">
    <property type="entry name" value="HisKA"/>
    <property type="match status" value="1"/>
</dbReference>
<evidence type="ECO:0000256" key="3">
    <source>
        <dbReference type="ARBA" id="ARBA00012438"/>
    </source>
</evidence>
<evidence type="ECO:0000259" key="17">
    <source>
        <dbReference type="PROSITE" id="PS50110"/>
    </source>
</evidence>
<dbReference type="SUPFAM" id="SSF47226">
    <property type="entry name" value="Histidine-containing phosphotransfer domain, HPT domain"/>
    <property type="match status" value="1"/>
</dbReference>
<dbReference type="Gene3D" id="3.40.50.2300">
    <property type="match status" value="1"/>
</dbReference>
<keyword evidence="5" id="KW-0997">Cell inner membrane</keyword>
<evidence type="ECO:0000256" key="8">
    <source>
        <dbReference type="ARBA" id="ARBA00022692"/>
    </source>
</evidence>
<feature type="domain" description="Histidine kinase" evidence="16">
    <location>
        <begin position="415"/>
        <end position="638"/>
    </location>
</feature>
<dbReference type="Gene3D" id="3.30.450.20">
    <property type="entry name" value="PAS domain"/>
    <property type="match status" value="1"/>
</dbReference>
<dbReference type="SUPFAM" id="SSF47384">
    <property type="entry name" value="Homodimeric domain of signal transducing histidine kinase"/>
    <property type="match status" value="1"/>
</dbReference>
<dbReference type="Pfam" id="PF02518">
    <property type="entry name" value="HATPase_c"/>
    <property type="match status" value="1"/>
</dbReference>
<dbReference type="Gene3D" id="1.10.287.130">
    <property type="match status" value="1"/>
</dbReference>
<keyword evidence="22" id="KW-1185">Reference proteome</keyword>
<reference evidence="22" key="1">
    <citation type="journal article" date="2019" name="Int. J. Syst. Evol. Microbiol.">
        <title>The Global Catalogue of Microorganisms (GCM) 10K type strain sequencing project: providing services to taxonomists for standard genome sequencing and annotation.</title>
        <authorList>
            <consortium name="The Broad Institute Genomics Platform"/>
            <consortium name="The Broad Institute Genome Sequencing Center for Infectious Disease"/>
            <person name="Wu L."/>
            <person name="Ma J."/>
        </authorList>
    </citation>
    <scope>NUCLEOTIDE SEQUENCE [LARGE SCALE GENOMIC DNA]</scope>
    <source>
        <strain evidence="22">DT92</strain>
    </source>
</reference>
<dbReference type="PROSITE" id="PS50109">
    <property type="entry name" value="HIS_KIN"/>
    <property type="match status" value="1"/>
</dbReference>
<dbReference type="InterPro" id="IPR036097">
    <property type="entry name" value="HisK_dim/P_sf"/>
</dbReference>
<dbReference type="SMART" id="SM00091">
    <property type="entry name" value="PAS"/>
    <property type="match status" value="1"/>
</dbReference>
<keyword evidence="15" id="KW-0175">Coiled coil</keyword>
<evidence type="ECO:0000256" key="5">
    <source>
        <dbReference type="ARBA" id="ARBA00022519"/>
    </source>
</evidence>
<keyword evidence="11" id="KW-1133">Transmembrane helix</keyword>
<feature type="domain" description="HPt" evidence="20">
    <location>
        <begin position="826"/>
        <end position="929"/>
    </location>
</feature>
<keyword evidence="9" id="KW-0418">Kinase</keyword>
<dbReference type="InterPro" id="IPR036641">
    <property type="entry name" value="HPT_dom_sf"/>
</dbReference>
<dbReference type="InterPro" id="IPR035965">
    <property type="entry name" value="PAS-like_dom_sf"/>
</dbReference>
<evidence type="ECO:0000256" key="12">
    <source>
        <dbReference type="ARBA" id="ARBA00023136"/>
    </source>
</evidence>
<dbReference type="PANTHER" id="PTHR43047">
    <property type="entry name" value="TWO-COMPONENT HISTIDINE PROTEIN KINASE"/>
    <property type="match status" value="1"/>
</dbReference>
<evidence type="ECO:0000256" key="9">
    <source>
        <dbReference type="ARBA" id="ARBA00022777"/>
    </source>
</evidence>
<dbReference type="Pfam" id="PF01627">
    <property type="entry name" value="Hpt"/>
    <property type="match status" value="1"/>
</dbReference>
<dbReference type="InterPro" id="IPR000014">
    <property type="entry name" value="PAS"/>
</dbReference>
<evidence type="ECO:0000256" key="13">
    <source>
        <dbReference type="PROSITE-ProRule" id="PRU00110"/>
    </source>
</evidence>
<dbReference type="SUPFAM" id="SSF55874">
    <property type="entry name" value="ATPase domain of HSP90 chaperone/DNA topoisomerase II/histidine kinase"/>
    <property type="match status" value="1"/>
</dbReference>
<feature type="domain" description="PAS" evidence="18">
    <location>
        <begin position="270"/>
        <end position="340"/>
    </location>
</feature>
<evidence type="ECO:0000259" key="20">
    <source>
        <dbReference type="PROSITE" id="PS50894"/>
    </source>
</evidence>
<dbReference type="SMART" id="SM00387">
    <property type="entry name" value="HATPase_c"/>
    <property type="match status" value="1"/>
</dbReference>
<keyword evidence="8" id="KW-0812">Transmembrane</keyword>
<dbReference type="GO" id="GO:0005524">
    <property type="term" value="F:ATP binding"/>
    <property type="evidence" value="ECO:0007669"/>
    <property type="project" value="UniProtKB-KW"/>
</dbReference>
<dbReference type="Pfam" id="PF13426">
    <property type="entry name" value="PAS_9"/>
    <property type="match status" value="1"/>
</dbReference>
<evidence type="ECO:0000256" key="10">
    <source>
        <dbReference type="ARBA" id="ARBA00022840"/>
    </source>
</evidence>
<dbReference type="CDD" id="cd17546">
    <property type="entry name" value="REC_hyHK_CKI1_RcsC-like"/>
    <property type="match status" value="1"/>
</dbReference>
<keyword evidence="6 14" id="KW-0597">Phosphoprotein</keyword>
<dbReference type="InterPro" id="IPR001789">
    <property type="entry name" value="Sig_transdc_resp-reg_receiver"/>
</dbReference>
<keyword evidence="12" id="KW-0472">Membrane</keyword>
<comment type="subcellular location">
    <subcellularLocation>
        <location evidence="2">Cell inner membrane</location>
        <topology evidence="2">Multi-pass membrane protein</topology>
    </subcellularLocation>
</comment>
<evidence type="ECO:0000259" key="19">
    <source>
        <dbReference type="PROSITE" id="PS50113"/>
    </source>
</evidence>
<protein>
    <recommendedName>
        <fullName evidence="3">histidine kinase</fullName>
        <ecNumber evidence="3">2.7.13.3</ecNumber>
    </recommendedName>
</protein>
<dbReference type="CDD" id="cd00082">
    <property type="entry name" value="HisKA"/>
    <property type="match status" value="1"/>
</dbReference>
<keyword evidence="4" id="KW-1003">Cell membrane</keyword>
<evidence type="ECO:0000256" key="1">
    <source>
        <dbReference type="ARBA" id="ARBA00000085"/>
    </source>
</evidence>
<feature type="coiled-coil region" evidence="15">
    <location>
        <begin position="236"/>
        <end position="266"/>
    </location>
</feature>
<dbReference type="NCBIfam" id="TIGR00229">
    <property type="entry name" value="sensory_box"/>
    <property type="match status" value="1"/>
</dbReference>
<dbReference type="Proteomes" id="UP001597344">
    <property type="component" value="Unassembled WGS sequence"/>
</dbReference>
<dbReference type="Pfam" id="PF00512">
    <property type="entry name" value="HisKA"/>
    <property type="match status" value="1"/>
</dbReference>
<sequence>MILKWFKTVLHQKTIDPPKNQEEQEIIDLIDFLWREIEAFNNASSLGIKIKAFKEFSFPKKLESLPEIYLSLEEYIEANTSNRKNVKVIRNKILKKYSSLFKYKNFKLIFEPLKEQEVTLCKVFLSEVLKKSSELVGTFNEQKIIQIKEYLDTDYNFETIDLIKERKTLLEFSNEIFIRIKNSLGINAITNIYLLIYKKHFQSYHLLDSFTATLNVIPEEILAKDLINFPSKQQMLKMLQKQLYSLEEINERLTEEIIERKKVEENLKYSEHLNTTILETAMDGIILVNSKGVVLNWNKQAENILELKKEETIGESIYSLIPGKLRKQLQNSFNNYLQTGNDELINKRVETSVHRKNGTAVYVELTIIAIETKDDYLFNAFFRDITNKKIIDNEIREAKVSAEKSAKAKSVFLSNMSHEIRTPLNVILGLTSILQKSDFSNLHVDKENLDGIQFSAENLLVLINDILDFSKIEAGKLTLHDTDFNLQELISNISQGFKIKANEKGLHYQMIVDPSIPKFIIGDQLRLNQILINLLGNAIKFTHQGQIIIDVKPESVEEKHITINFSVKDTGVGIPKDKLNTIFESFYQIHKPGKNKIEGTGLGLSISKQLIELQGGMLKAKSEPGVGSIFEFSIKYEKSTFKSTTEHQEAKSNTNQTNKNLSGMKVLVVEDNKMNQFFIKQLLSTWSIDTAIAENGKVAIENLTNSTYDLILMDMHMPVMDGPETAAHIRKSTNPKISQIPIVACSADVFPESKKKAIESGMDFYLTKPISEKALEEVLLGLVTKNKLNHVHHNNIFNTTKNSISVKPKKKKGYDLSFLKKTFDGDIEIIESVLQIFMEDTPKDYDKLKLAIKDQDFITTKEMAHKLKSSFKTIGLENEALVLQKIEHASKHEVVFTEIGDLFQKLEVSYPKILEGVKESIEELNSLNT</sequence>
<dbReference type="EMBL" id="JBHUHY010000017">
    <property type="protein sequence ID" value="MFD2188667.1"/>
    <property type="molecule type" value="Genomic_DNA"/>
</dbReference>
<keyword evidence="10 21" id="KW-0067">ATP-binding</keyword>
<dbReference type="InterPro" id="IPR008207">
    <property type="entry name" value="Sig_transdc_His_kin_Hpt_dom"/>
</dbReference>
<dbReference type="SMART" id="SM00448">
    <property type="entry name" value="REC"/>
    <property type="match status" value="1"/>
</dbReference>
<dbReference type="Gene3D" id="1.20.120.160">
    <property type="entry name" value="HPT domain"/>
    <property type="match status" value="1"/>
</dbReference>
<evidence type="ECO:0000256" key="4">
    <source>
        <dbReference type="ARBA" id="ARBA00022475"/>
    </source>
</evidence>
<dbReference type="EC" id="2.7.13.3" evidence="3"/>
<dbReference type="InterPro" id="IPR005467">
    <property type="entry name" value="His_kinase_dom"/>
</dbReference>
<proteinExistence type="predicted"/>
<feature type="domain" description="PAC" evidence="19">
    <location>
        <begin position="347"/>
        <end position="397"/>
    </location>
</feature>
<comment type="caution">
    <text evidence="21">The sequence shown here is derived from an EMBL/GenBank/DDBJ whole genome shotgun (WGS) entry which is preliminary data.</text>
</comment>
<dbReference type="SUPFAM" id="SSF55785">
    <property type="entry name" value="PYP-like sensor domain (PAS domain)"/>
    <property type="match status" value="1"/>
</dbReference>
<keyword evidence="10 21" id="KW-0547">Nucleotide-binding</keyword>
<evidence type="ECO:0000256" key="6">
    <source>
        <dbReference type="ARBA" id="ARBA00022553"/>
    </source>
</evidence>
<evidence type="ECO:0000313" key="22">
    <source>
        <dbReference type="Proteomes" id="UP001597344"/>
    </source>
</evidence>
<dbReference type="InterPro" id="IPR004358">
    <property type="entry name" value="Sig_transdc_His_kin-like_C"/>
</dbReference>
<dbReference type="PROSITE" id="PS50894">
    <property type="entry name" value="HPT"/>
    <property type="match status" value="1"/>
</dbReference>
<dbReference type="InterPro" id="IPR011006">
    <property type="entry name" value="CheY-like_superfamily"/>
</dbReference>
<name>A0ABW5B234_9FLAO</name>
<dbReference type="CDD" id="cd00130">
    <property type="entry name" value="PAS"/>
    <property type="match status" value="1"/>
</dbReference>
<dbReference type="PROSITE" id="PS50113">
    <property type="entry name" value="PAC"/>
    <property type="match status" value="1"/>
</dbReference>
<organism evidence="21 22">
    <name type="scientific">Aquimarina celericrescens</name>
    <dbReference type="NCBI Taxonomy" id="1964542"/>
    <lineage>
        <taxon>Bacteria</taxon>
        <taxon>Pseudomonadati</taxon>
        <taxon>Bacteroidota</taxon>
        <taxon>Flavobacteriia</taxon>
        <taxon>Flavobacteriales</taxon>
        <taxon>Flavobacteriaceae</taxon>
        <taxon>Aquimarina</taxon>
    </lineage>
</organism>
<dbReference type="InterPro" id="IPR000700">
    <property type="entry name" value="PAS-assoc_C"/>
</dbReference>
<gene>
    <name evidence="21" type="ORF">ACFSJT_17805</name>
</gene>
<evidence type="ECO:0000259" key="16">
    <source>
        <dbReference type="PROSITE" id="PS50109"/>
    </source>
</evidence>
<dbReference type="Pfam" id="PF00072">
    <property type="entry name" value="Response_reg"/>
    <property type="match status" value="1"/>
</dbReference>
<evidence type="ECO:0000256" key="14">
    <source>
        <dbReference type="PROSITE-ProRule" id="PRU00169"/>
    </source>
</evidence>
<dbReference type="Gene3D" id="3.30.565.10">
    <property type="entry name" value="Histidine kinase-like ATPase, C-terminal domain"/>
    <property type="match status" value="1"/>
</dbReference>
<dbReference type="InterPro" id="IPR036890">
    <property type="entry name" value="HATPase_C_sf"/>
</dbReference>
<dbReference type="PROSITE" id="PS50110">
    <property type="entry name" value="RESPONSE_REGULATORY"/>
    <property type="match status" value="1"/>
</dbReference>
<dbReference type="CDD" id="cd16922">
    <property type="entry name" value="HATPase_EvgS-ArcB-TorS-like"/>
    <property type="match status" value="1"/>
</dbReference>
<dbReference type="PRINTS" id="PR00344">
    <property type="entry name" value="BCTRLSENSOR"/>
</dbReference>
<feature type="modified residue" description="4-aspartylphosphate" evidence="14">
    <location>
        <position position="714"/>
    </location>
</feature>
<dbReference type="InterPro" id="IPR003594">
    <property type="entry name" value="HATPase_dom"/>
</dbReference>
<evidence type="ECO:0000256" key="15">
    <source>
        <dbReference type="SAM" id="Coils"/>
    </source>
</evidence>
<evidence type="ECO:0000313" key="21">
    <source>
        <dbReference type="EMBL" id="MFD2188667.1"/>
    </source>
</evidence>
<evidence type="ECO:0000259" key="18">
    <source>
        <dbReference type="PROSITE" id="PS50112"/>
    </source>
</evidence>